<reference evidence="1 2" key="1">
    <citation type="submission" date="2017-12" db="EMBL/GenBank/DDBJ databases">
        <title>Sequencing, de novo assembly and annotation of complete genome of a new Thraustochytrid species, strain FCC1311.</title>
        <authorList>
            <person name="Sedici K."/>
            <person name="Godart F."/>
            <person name="Aiese Cigliano R."/>
            <person name="Sanseverino W."/>
            <person name="Barakat M."/>
            <person name="Ortet P."/>
            <person name="Marechal E."/>
            <person name="Cagnac O."/>
            <person name="Amato A."/>
        </authorList>
    </citation>
    <scope>NUCLEOTIDE SEQUENCE [LARGE SCALE GENOMIC DNA]</scope>
</reference>
<sequence length="247" mass="27947">MVDGGLIMADQFERKDVLELIQWNKQDIAKQAALSSSAAAAAAHFLTVGTAMNVALLHDKSRKPLEDILHRKTEFESEDEVKDAFDQVEEILHGNDHKSGLVNHFNNILEFNVETNDYIAVWFGEDSERAGNQYLRVKFCTLSPQWKITKGTGYTNTITLKPMFDEPAEDRATPVDEIYIAQFQKGTECFVENEGYGIIADKVGCTSQEWEDRAFRVPVLIDGANDLAEYHIRKISIRIPTIEPDDH</sequence>
<dbReference type="InParanoid" id="A0A2R5G9S1"/>
<protein>
    <submittedName>
        <fullName evidence="1">Uncharacterized protein</fullName>
    </submittedName>
</protein>
<organism evidence="1 2">
    <name type="scientific">Hondaea fermentalgiana</name>
    <dbReference type="NCBI Taxonomy" id="2315210"/>
    <lineage>
        <taxon>Eukaryota</taxon>
        <taxon>Sar</taxon>
        <taxon>Stramenopiles</taxon>
        <taxon>Bigyra</taxon>
        <taxon>Labyrinthulomycetes</taxon>
        <taxon>Thraustochytrida</taxon>
        <taxon>Thraustochytriidae</taxon>
        <taxon>Hondaea</taxon>
    </lineage>
</organism>
<accession>A0A2R5G9S1</accession>
<comment type="caution">
    <text evidence="1">The sequence shown here is derived from an EMBL/GenBank/DDBJ whole genome shotgun (WGS) entry which is preliminary data.</text>
</comment>
<dbReference type="Proteomes" id="UP000241890">
    <property type="component" value="Unassembled WGS sequence"/>
</dbReference>
<keyword evidence="2" id="KW-1185">Reference proteome</keyword>
<dbReference type="AlphaFoldDB" id="A0A2R5G9S1"/>
<evidence type="ECO:0000313" key="1">
    <source>
        <dbReference type="EMBL" id="GBG24404.1"/>
    </source>
</evidence>
<proteinExistence type="predicted"/>
<dbReference type="EMBL" id="BEYU01000005">
    <property type="protein sequence ID" value="GBG24404.1"/>
    <property type="molecule type" value="Genomic_DNA"/>
</dbReference>
<evidence type="ECO:0000313" key="2">
    <source>
        <dbReference type="Proteomes" id="UP000241890"/>
    </source>
</evidence>
<name>A0A2R5G9S1_9STRA</name>
<gene>
    <name evidence="1" type="ORF">FCC1311_006222</name>
</gene>